<dbReference type="EMBL" id="CH476732">
    <property type="protein sequence ID" value="EIE77106.1"/>
    <property type="molecule type" value="Genomic_DNA"/>
</dbReference>
<protein>
    <submittedName>
        <fullName evidence="1">Uncharacterized protein</fullName>
    </submittedName>
</protein>
<reference evidence="1 2" key="1">
    <citation type="journal article" date="2009" name="PLoS Genet.">
        <title>Genomic analysis of the basal lineage fungus Rhizopus oryzae reveals a whole-genome duplication.</title>
        <authorList>
            <person name="Ma L.-J."/>
            <person name="Ibrahim A.S."/>
            <person name="Skory C."/>
            <person name="Grabherr M.G."/>
            <person name="Burger G."/>
            <person name="Butler M."/>
            <person name="Elias M."/>
            <person name="Idnurm A."/>
            <person name="Lang B.F."/>
            <person name="Sone T."/>
            <person name="Abe A."/>
            <person name="Calvo S.E."/>
            <person name="Corrochano L.M."/>
            <person name="Engels R."/>
            <person name="Fu J."/>
            <person name="Hansberg W."/>
            <person name="Kim J.-M."/>
            <person name="Kodira C.D."/>
            <person name="Koehrsen M.J."/>
            <person name="Liu B."/>
            <person name="Miranda-Saavedra D."/>
            <person name="O'Leary S."/>
            <person name="Ortiz-Castellanos L."/>
            <person name="Poulter R."/>
            <person name="Rodriguez-Romero J."/>
            <person name="Ruiz-Herrera J."/>
            <person name="Shen Y.-Q."/>
            <person name="Zeng Q."/>
            <person name="Galagan J."/>
            <person name="Birren B.W."/>
            <person name="Cuomo C.A."/>
            <person name="Wickes B.L."/>
        </authorList>
    </citation>
    <scope>NUCLEOTIDE SEQUENCE [LARGE SCALE GENOMIC DNA]</scope>
    <source>
        <strain evidence="2">RA 99-880 / ATCC MYA-4621 / FGSC 9543 / NRRL 43880</strain>
    </source>
</reference>
<accession>I1BLM6</accession>
<proteinExistence type="predicted"/>
<dbReference type="GeneID" id="93608782"/>
<evidence type="ECO:0000313" key="1">
    <source>
        <dbReference type="EMBL" id="EIE77106.1"/>
    </source>
</evidence>
<keyword evidence="2" id="KW-1185">Reference proteome</keyword>
<dbReference type="RefSeq" id="XP_067512502.1">
    <property type="nucleotide sequence ID" value="XM_067656401.1"/>
</dbReference>
<dbReference type="InParanoid" id="I1BLM6"/>
<dbReference type="Proteomes" id="UP000009138">
    <property type="component" value="Unassembled WGS sequence"/>
</dbReference>
<evidence type="ECO:0000313" key="2">
    <source>
        <dbReference type="Proteomes" id="UP000009138"/>
    </source>
</evidence>
<dbReference type="OMA" id="GDYHINS"/>
<organism evidence="1 2">
    <name type="scientific">Rhizopus delemar (strain RA 99-880 / ATCC MYA-4621 / FGSC 9543 / NRRL 43880)</name>
    <name type="common">Mucormycosis agent</name>
    <name type="synonym">Rhizopus arrhizus var. delemar</name>
    <dbReference type="NCBI Taxonomy" id="246409"/>
    <lineage>
        <taxon>Eukaryota</taxon>
        <taxon>Fungi</taxon>
        <taxon>Fungi incertae sedis</taxon>
        <taxon>Mucoromycota</taxon>
        <taxon>Mucoromycotina</taxon>
        <taxon>Mucoromycetes</taxon>
        <taxon>Mucorales</taxon>
        <taxon>Mucorineae</taxon>
        <taxon>Rhizopodaceae</taxon>
        <taxon>Rhizopus</taxon>
    </lineage>
</organism>
<gene>
    <name evidence="1" type="ORF">RO3G_01810</name>
</gene>
<dbReference type="AlphaFoldDB" id="I1BLM6"/>
<dbReference type="VEuPathDB" id="FungiDB:RO3G_01810"/>
<name>I1BLM6_RHIO9</name>
<sequence length="83" mass="9492">MVLCLQKLASGSSSIYSQERYSNRSCSPIDIVQVRFRECCGSLDQTLCLAEICQILRIHYEVKPTLIFVDIKPVYDTVNYNLV</sequence>